<evidence type="ECO:0000313" key="3">
    <source>
        <dbReference type="Proteomes" id="UP000749040"/>
    </source>
</evidence>
<feature type="region of interest" description="Disordered" evidence="1">
    <location>
        <begin position="1"/>
        <end position="109"/>
    </location>
</feature>
<protein>
    <submittedName>
        <fullName evidence="2">Uncharacterized protein</fullName>
    </submittedName>
</protein>
<name>A0ABS2TVV8_9ACTN</name>
<keyword evidence="3" id="KW-1185">Reference proteome</keyword>
<comment type="caution">
    <text evidence="2">The sequence shown here is derived from an EMBL/GenBank/DDBJ whole genome shotgun (WGS) entry which is preliminary data.</text>
</comment>
<evidence type="ECO:0000256" key="1">
    <source>
        <dbReference type="SAM" id="MobiDB-lite"/>
    </source>
</evidence>
<organism evidence="2 3">
    <name type="scientific">Actinacidiphila acididurans</name>
    <dbReference type="NCBI Taxonomy" id="2784346"/>
    <lineage>
        <taxon>Bacteria</taxon>
        <taxon>Bacillati</taxon>
        <taxon>Actinomycetota</taxon>
        <taxon>Actinomycetes</taxon>
        <taxon>Kitasatosporales</taxon>
        <taxon>Streptomycetaceae</taxon>
        <taxon>Actinacidiphila</taxon>
    </lineage>
</organism>
<gene>
    <name evidence="2" type="ORF">ITX44_23635</name>
</gene>
<dbReference type="Proteomes" id="UP000749040">
    <property type="component" value="Unassembled WGS sequence"/>
</dbReference>
<evidence type="ECO:0000313" key="2">
    <source>
        <dbReference type="EMBL" id="MBM9507475.1"/>
    </source>
</evidence>
<feature type="compositionally biased region" description="Basic and acidic residues" evidence="1">
    <location>
        <begin position="1"/>
        <end position="11"/>
    </location>
</feature>
<accession>A0ABS2TVV8</accession>
<proteinExistence type="predicted"/>
<feature type="compositionally biased region" description="Basic and acidic residues" evidence="1">
    <location>
        <begin position="58"/>
        <end position="72"/>
    </location>
</feature>
<sequence>MTKQMISDHKTGRTLSDSSAGYLIHCSPAGRRFGPRTADCRRHTVGGTQKRVSRAVRKPGDEYRNTSHRDTGHAALGMLAEGRSVSRTRLEDGPVPESEEPGKYPRGVR</sequence>
<reference evidence="2 3" key="1">
    <citation type="submission" date="2021-01" db="EMBL/GenBank/DDBJ databases">
        <title>Streptomyces acididurans sp. nov., isolated from a peat swamp forest soil.</title>
        <authorList>
            <person name="Chantavorakit T."/>
            <person name="Duangmal K."/>
        </authorList>
    </citation>
    <scope>NUCLEOTIDE SEQUENCE [LARGE SCALE GENOMIC DNA]</scope>
    <source>
        <strain evidence="2 3">KK5PA1</strain>
    </source>
</reference>
<dbReference type="EMBL" id="JADKYB010000013">
    <property type="protein sequence ID" value="MBM9507475.1"/>
    <property type="molecule type" value="Genomic_DNA"/>
</dbReference>